<dbReference type="InterPro" id="IPR050261">
    <property type="entry name" value="FrsA_esterase"/>
</dbReference>
<accession>A0ABV9ZDE2</accession>
<organism evidence="4 5">
    <name type="scientific">Actinomycetospora rhizophila</name>
    <dbReference type="NCBI Taxonomy" id="1416876"/>
    <lineage>
        <taxon>Bacteria</taxon>
        <taxon>Bacillati</taxon>
        <taxon>Actinomycetota</taxon>
        <taxon>Actinomycetes</taxon>
        <taxon>Pseudonocardiales</taxon>
        <taxon>Pseudonocardiaceae</taxon>
        <taxon>Actinomycetospora</taxon>
    </lineage>
</organism>
<protein>
    <submittedName>
        <fullName evidence="4">Alpha/beta hydrolase</fullName>
    </submittedName>
</protein>
<evidence type="ECO:0000259" key="3">
    <source>
        <dbReference type="Pfam" id="PF02129"/>
    </source>
</evidence>
<keyword evidence="2 4" id="KW-0378">Hydrolase</keyword>
<dbReference type="Proteomes" id="UP001596175">
    <property type="component" value="Unassembled WGS sequence"/>
</dbReference>
<comment type="similarity">
    <text evidence="1">Belongs to the AB hydrolase superfamily.</text>
</comment>
<dbReference type="RefSeq" id="WP_378021293.1">
    <property type="nucleotide sequence ID" value="NZ_JBHSKG010000005.1"/>
</dbReference>
<dbReference type="Gene3D" id="3.40.50.1820">
    <property type="entry name" value="alpha/beta hydrolase"/>
    <property type="match status" value="1"/>
</dbReference>
<dbReference type="EMBL" id="JBHSKG010000005">
    <property type="protein sequence ID" value="MFC5139105.1"/>
    <property type="molecule type" value="Genomic_DNA"/>
</dbReference>
<feature type="domain" description="Xaa-Pro dipeptidyl-peptidase-like" evidence="3">
    <location>
        <begin position="22"/>
        <end position="152"/>
    </location>
</feature>
<evidence type="ECO:0000313" key="4">
    <source>
        <dbReference type="EMBL" id="MFC5139105.1"/>
    </source>
</evidence>
<reference evidence="5" key="1">
    <citation type="journal article" date="2019" name="Int. J. Syst. Evol. Microbiol.">
        <title>The Global Catalogue of Microorganisms (GCM) 10K type strain sequencing project: providing services to taxonomists for standard genome sequencing and annotation.</title>
        <authorList>
            <consortium name="The Broad Institute Genomics Platform"/>
            <consortium name="The Broad Institute Genome Sequencing Center for Infectious Disease"/>
            <person name="Wu L."/>
            <person name="Ma J."/>
        </authorList>
    </citation>
    <scope>NUCLEOTIDE SEQUENCE [LARGE SCALE GENOMIC DNA]</scope>
    <source>
        <strain evidence="5">XZYJ18</strain>
    </source>
</reference>
<evidence type="ECO:0000256" key="1">
    <source>
        <dbReference type="ARBA" id="ARBA00008645"/>
    </source>
</evidence>
<proteinExistence type="inferred from homology"/>
<dbReference type="PANTHER" id="PTHR22946">
    <property type="entry name" value="DIENELACTONE HYDROLASE DOMAIN-CONTAINING PROTEIN-RELATED"/>
    <property type="match status" value="1"/>
</dbReference>
<keyword evidence="5" id="KW-1185">Reference proteome</keyword>
<evidence type="ECO:0000313" key="5">
    <source>
        <dbReference type="Proteomes" id="UP001596175"/>
    </source>
</evidence>
<sequence>MSDRERIDVSFPSGDASCAAWLYLPPPHGTRARRPVVVLGHGLGATRDMSLDHYAEAFRADGYACVVFDYRHFGDSGGQPRQLLDVEQELTDWASAIAYARSHPSCDPERVVLWGSSFGGGHALTAAARDRGVAAVVAQCPFTDGIASMMRHDPVASVRVGTRAVRDVLGAARGRAPVTVGLVGRRRSAALLTAPDALPGYAALLTPGTTFRNEVAARFAFQLPRYRPGRRLRELRCPVLLCLCSEDSVAPSARARRYAAGTRTQLRDYPFDHFGIYLSPEREVVLHDQCEFLRREVPAESRGA</sequence>
<dbReference type="Pfam" id="PF02129">
    <property type="entry name" value="Peptidase_S15"/>
    <property type="match status" value="1"/>
</dbReference>
<dbReference type="GO" id="GO:0016787">
    <property type="term" value="F:hydrolase activity"/>
    <property type="evidence" value="ECO:0007669"/>
    <property type="project" value="UniProtKB-KW"/>
</dbReference>
<evidence type="ECO:0000256" key="2">
    <source>
        <dbReference type="ARBA" id="ARBA00022801"/>
    </source>
</evidence>
<comment type="caution">
    <text evidence="4">The sequence shown here is derived from an EMBL/GenBank/DDBJ whole genome shotgun (WGS) entry which is preliminary data.</text>
</comment>
<gene>
    <name evidence="4" type="ORF">ACFPK1_12755</name>
</gene>
<name>A0ABV9ZDE2_9PSEU</name>
<dbReference type="SUPFAM" id="SSF53474">
    <property type="entry name" value="alpha/beta-Hydrolases"/>
    <property type="match status" value="1"/>
</dbReference>
<dbReference type="InterPro" id="IPR029058">
    <property type="entry name" value="AB_hydrolase_fold"/>
</dbReference>
<dbReference type="PANTHER" id="PTHR22946:SF9">
    <property type="entry name" value="POLYKETIDE TRANSFERASE AF380"/>
    <property type="match status" value="1"/>
</dbReference>
<dbReference type="InterPro" id="IPR000383">
    <property type="entry name" value="Xaa-Pro-like_dom"/>
</dbReference>